<evidence type="ECO:0000256" key="4">
    <source>
        <dbReference type="ARBA" id="ARBA00022695"/>
    </source>
</evidence>
<evidence type="ECO:0000256" key="3">
    <source>
        <dbReference type="ARBA" id="ARBA00022679"/>
    </source>
</evidence>
<dbReference type="GO" id="GO:0003677">
    <property type="term" value="F:DNA binding"/>
    <property type="evidence" value="ECO:0007669"/>
    <property type="project" value="UniProtKB-KW"/>
</dbReference>
<evidence type="ECO:0000256" key="13">
    <source>
        <dbReference type="PIRNR" id="PIRNR002811"/>
    </source>
</evidence>
<dbReference type="GO" id="GO:0006269">
    <property type="term" value="P:DNA replication, synthesis of primer"/>
    <property type="evidence" value="ECO:0007669"/>
    <property type="project" value="UniProtKB-UniRule"/>
</dbReference>
<dbReference type="InterPro" id="IPR019475">
    <property type="entry name" value="DNA_primase_DnaB-bd"/>
</dbReference>
<dbReference type="InterPro" id="IPR037068">
    <property type="entry name" value="DNA_primase_core_N_sf"/>
</dbReference>
<comment type="cofactor">
    <cofactor evidence="13">
        <name>Zn(2+)</name>
        <dbReference type="ChEBI" id="CHEBI:29105"/>
    </cofactor>
    <text evidence="13">Binds 1 zinc ion per monomer.</text>
</comment>
<dbReference type="InterPro" id="IPR036977">
    <property type="entry name" value="DNA_primase_Znf_CHC2"/>
</dbReference>
<evidence type="ECO:0000256" key="11">
    <source>
        <dbReference type="ARBA" id="ARBA00023163"/>
    </source>
</evidence>
<dbReference type="InterPro" id="IPR013264">
    <property type="entry name" value="DNAG_N"/>
</dbReference>
<keyword evidence="1 12" id="KW-0240">DNA-directed RNA polymerase</keyword>
<evidence type="ECO:0000256" key="10">
    <source>
        <dbReference type="ARBA" id="ARBA00023125"/>
    </source>
</evidence>
<dbReference type="AlphaFoldDB" id="A0A4U8Z4G8"/>
<feature type="domain" description="Toprim" evidence="15">
    <location>
        <begin position="257"/>
        <end position="339"/>
    </location>
</feature>
<evidence type="ECO:0000256" key="12">
    <source>
        <dbReference type="HAMAP-Rule" id="MF_00974"/>
    </source>
</evidence>
<comment type="caution">
    <text evidence="12">Lacks conserved residue(s) required for the propagation of feature annotation.</text>
</comment>
<comment type="subunit">
    <text evidence="12">Monomer. Interacts with DnaB.</text>
</comment>
<keyword evidence="7" id="KW-0863">Zinc-finger</keyword>
<feature type="compositionally biased region" description="Basic and acidic residues" evidence="14">
    <location>
        <begin position="458"/>
        <end position="467"/>
    </location>
</feature>
<evidence type="ECO:0000313" key="16">
    <source>
        <dbReference type="EMBL" id="VFU10391.1"/>
    </source>
</evidence>
<dbReference type="GO" id="GO:0003899">
    <property type="term" value="F:DNA-directed RNA polymerase activity"/>
    <property type="evidence" value="ECO:0007669"/>
    <property type="project" value="UniProtKB-UniRule"/>
</dbReference>
<dbReference type="PIRSF" id="PIRSF002811">
    <property type="entry name" value="DnaG"/>
    <property type="match status" value="1"/>
</dbReference>
<evidence type="ECO:0000256" key="1">
    <source>
        <dbReference type="ARBA" id="ARBA00022478"/>
    </source>
</evidence>
<dbReference type="SMART" id="SM00400">
    <property type="entry name" value="ZnF_CHCC"/>
    <property type="match status" value="1"/>
</dbReference>
<dbReference type="SMART" id="SM00493">
    <property type="entry name" value="TOPRIM"/>
    <property type="match status" value="1"/>
</dbReference>
<dbReference type="SUPFAM" id="SSF56731">
    <property type="entry name" value="DNA primase core"/>
    <property type="match status" value="1"/>
</dbReference>
<keyword evidence="10 12" id="KW-0238">DNA-binding</keyword>
<keyword evidence="11 12" id="KW-0804">Transcription</keyword>
<feature type="compositionally biased region" description="Basic and acidic residues" evidence="14">
    <location>
        <begin position="434"/>
        <end position="443"/>
    </location>
</feature>
<evidence type="ECO:0000313" key="17">
    <source>
        <dbReference type="Proteomes" id="UP000294360"/>
    </source>
</evidence>
<gene>
    <name evidence="12 16" type="primary">dnaG</name>
    <name evidence="16" type="ORF">MTUNDRAET4_3504</name>
</gene>
<keyword evidence="9" id="KW-0460">Magnesium</keyword>
<dbReference type="Proteomes" id="UP000294360">
    <property type="component" value="Chromosome"/>
</dbReference>
<dbReference type="GO" id="GO:0008270">
    <property type="term" value="F:zinc ion binding"/>
    <property type="evidence" value="ECO:0007669"/>
    <property type="project" value="UniProtKB-KW"/>
</dbReference>
<dbReference type="SUPFAM" id="SSF57783">
    <property type="entry name" value="Zinc beta-ribbon"/>
    <property type="match status" value="1"/>
</dbReference>
<dbReference type="HAMAP" id="MF_00974">
    <property type="entry name" value="DNA_primase_DnaG"/>
    <property type="match status" value="1"/>
</dbReference>
<evidence type="ECO:0000256" key="14">
    <source>
        <dbReference type="SAM" id="MobiDB-lite"/>
    </source>
</evidence>
<dbReference type="NCBIfam" id="TIGR01391">
    <property type="entry name" value="dnaG"/>
    <property type="match status" value="1"/>
</dbReference>
<dbReference type="KEGG" id="mtun:MTUNDRAET4_3504"/>
<dbReference type="FunFam" id="3.90.980.10:FF:000001">
    <property type="entry name" value="DNA primase"/>
    <property type="match status" value="1"/>
</dbReference>
<dbReference type="Gene3D" id="3.40.1360.10">
    <property type="match status" value="1"/>
</dbReference>
<dbReference type="InterPro" id="IPR034151">
    <property type="entry name" value="TOPRIM_DnaG_bac"/>
</dbReference>
<evidence type="ECO:0000256" key="8">
    <source>
        <dbReference type="ARBA" id="ARBA00022833"/>
    </source>
</evidence>
<dbReference type="Pfam" id="PF13662">
    <property type="entry name" value="Toprim_4"/>
    <property type="match status" value="1"/>
</dbReference>
<dbReference type="GO" id="GO:0005737">
    <property type="term" value="C:cytoplasm"/>
    <property type="evidence" value="ECO:0007669"/>
    <property type="project" value="TreeGrafter"/>
</dbReference>
<dbReference type="Gene3D" id="3.90.980.10">
    <property type="entry name" value="DNA primase, catalytic core, N-terminal domain"/>
    <property type="match status" value="1"/>
</dbReference>
<keyword evidence="3 12" id="KW-0808">Transferase</keyword>
<keyword evidence="6 13" id="KW-0479">Metal-binding</keyword>
<dbReference type="Pfam" id="PF08275">
    <property type="entry name" value="DNAG_N"/>
    <property type="match status" value="1"/>
</dbReference>
<dbReference type="InterPro" id="IPR006295">
    <property type="entry name" value="DNA_primase_DnaG"/>
</dbReference>
<dbReference type="Pfam" id="PF10410">
    <property type="entry name" value="DnaB_bind"/>
    <property type="match status" value="1"/>
</dbReference>
<evidence type="ECO:0000256" key="2">
    <source>
        <dbReference type="ARBA" id="ARBA00022515"/>
    </source>
</evidence>
<accession>A0A4U8Z4G8</accession>
<dbReference type="PANTHER" id="PTHR30313">
    <property type="entry name" value="DNA PRIMASE"/>
    <property type="match status" value="1"/>
</dbReference>
<sequence length="652" mass="71509">MRFPPSFLDDVKARLPVSEVVRRRVKLVRSGREWKGLSPFNTEKTPSFFVNDQKMAWFDLSAGKNGNIFDFVMETEGLSFPEAVERLAGEAGLPLPQLSPEADAQEQKRAGLHEALNMAADYFSAQLKGPSGHRAREYLAQRGLAEKMQKQFRLGFSLPEKFALRDHLAAKGVSKEVMIEAGLLIHGEDIAVPYDRFRDRIMFPICDRSGRPIAFGGRALAKDVAAKYLNSPETPLFHKGAVLYNHHQARKAAHDSGQVIVVEGYVDVIAMASAGLAGTVAPLGTALTPDQAELLWKMAEEPILCFDGDKAGRKAAYRAIDMALPLIGPGRSLRFALLPEGEDPDDLIRSGGAGAMTDVLSRALPLAELIWLRETEGQDLATPERRAGLERRLGEIAREIKDETLRRYYQADFKDRLFRLFDQRRQRPVQSREGQSRPREGQSRHGAFGARPGFSRDGFSRETKDQSPPRASMNLSQSPLFRSDKASLPPREALILLILLNHPGLLERHLEAIAEIEFANAEAGALRGRLLDCAGSGALDEIGLRGALEGAGFSAILRKLDALAAHSSHWYVKAGAAEADAEEVLKQALTLHRRARSLHKDLHIAEMALAVEATDANLARLMDIQEQLLALSGTEATVEGFGASSGRSGGTL</sequence>
<keyword evidence="2 12" id="KW-0639">Primosome</keyword>
<dbReference type="EMBL" id="LR536450">
    <property type="protein sequence ID" value="VFU10391.1"/>
    <property type="molecule type" value="Genomic_DNA"/>
</dbReference>
<dbReference type="Gene3D" id="3.90.580.10">
    <property type="entry name" value="Zinc finger, CHC2-type domain"/>
    <property type="match status" value="1"/>
</dbReference>
<dbReference type="EC" id="2.7.7.101" evidence="12"/>
<dbReference type="OrthoDB" id="9803773at2"/>
<dbReference type="RefSeq" id="WP_134491117.1">
    <property type="nucleotide sequence ID" value="NZ_CP139089.1"/>
</dbReference>
<evidence type="ECO:0000256" key="7">
    <source>
        <dbReference type="ARBA" id="ARBA00022771"/>
    </source>
</evidence>
<dbReference type="InterPro" id="IPR006171">
    <property type="entry name" value="TOPRIM_dom"/>
</dbReference>
<feature type="region of interest" description="Disordered" evidence="14">
    <location>
        <begin position="424"/>
        <end position="483"/>
    </location>
</feature>
<evidence type="ECO:0000259" key="15">
    <source>
        <dbReference type="PROSITE" id="PS50880"/>
    </source>
</evidence>
<name>A0A4U8Z4G8_METTU</name>
<keyword evidence="5 12" id="KW-0235">DNA replication</keyword>
<dbReference type="InterPro" id="IPR002694">
    <property type="entry name" value="Znf_CHC2"/>
</dbReference>
<dbReference type="InterPro" id="IPR050219">
    <property type="entry name" value="DnaG_primase"/>
</dbReference>
<dbReference type="Pfam" id="PF01807">
    <property type="entry name" value="Zn_ribbon_DnaG"/>
    <property type="match status" value="1"/>
</dbReference>
<comment type="catalytic activity">
    <reaction evidence="12">
        <text>ssDNA + n NTP = ssDNA/pppN(pN)n-1 hybrid + (n-1) diphosphate.</text>
        <dbReference type="EC" id="2.7.7.101"/>
    </reaction>
</comment>
<dbReference type="GO" id="GO:1990077">
    <property type="term" value="C:primosome complex"/>
    <property type="evidence" value="ECO:0007669"/>
    <property type="project" value="UniProtKB-KW"/>
</dbReference>
<comment type="function">
    <text evidence="12 13">RNA polymerase that catalyzes the synthesis of short RNA molecules used as primers for DNA polymerase during DNA replication.</text>
</comment>
<keyword evidence="4 12" id="KW-0548">Nucleotidyltransferase</keyword>
<protein>
    <recommendedName>
        <fullName evidence="12 13">DNA primase</fullName>
        <ecNumber evidence="12">2.7.7.101</ecNumber>
    </recommendedName>
</protein>
<reference evidence="16 17" key="1">
    <citation type="submission" date="2019-03" db="EMBL/GenBank/DDBJ databases">
        <authorList>
            <person name="Kox A.R. M."/>
        </authorList>
    </citation>
    <scope>NUCLEOTIDE SEQUENCE [LARGE SCALE GENOMIC DNA]</scope>
    <source>
        <strain evidence="16">MTUNDRAET4 annotated genome</strain>
    </source>
</reference>
<evidence type="ECO:0000256" key="6">
    <source>
        <dbReference type="ARBA" id="ARBA00022723"/>
    </source>
</evidence>
<organism evidence="16 17">
    <name type="scientific">Methylocella tundrae</name>
    <dbReference type="NCBI Taxonomy" id="227605"/>
    <lineage>
        <taxon>Bacteria</taxon>
        <taxon>Pseudomonadati</taxon>
        <taxon>Pseudomonadota</taxon>
        <taxon>Alphaproteobacteria</taxon>
        <taxon>Hyphomicrobiales</taxon>
        <taxon>Beijerinckiaceae</taxon>
        <taxon>Methylocella</taxon>
    </lineage>
</organism>
<proteinExistence type="inferred from homology"/>
<evidence type="ECO:0000256" key="5">
    <source>
        <dbReference type="ARBA" id="ARBA00022705"/>
    </source>
</evidence>
<dbReference type="GO" id="GO:0000428">
    <property type="term" value="C:DNA-directed RNA polymerase complex"/>
    <property type="evidence" value="ECO:0007669"/>
    <property type="project" value="UniProtKB-KW"/>
</dbReference>
<keyword evidence="8 13" id="KW-0862">Zinc</keyword>
<dbReference type="CDD" id="cd03364">
    <property type="entry name" value="TOPRIM_DnaG_primases"/>
    <property type="match status" value="1"/>
</dbReference>
<evidence type="ECO:0000256" key="9">
    <source>
        <dbReference type="ARBA" id="ARBA00022842"/>
    </source>
</evidence>
<dbReference type="InterPro" id="IPR030846">
    <property type="entry name" value="DnaG_bac"/>
</dbReference>
<dbReference type="PROSITE" id="PS50880">
    <property type="entry name" value="TOPRIM"/>
    <property type="match status" value="1"/>
</dbReference>
<dbReference type="FunFam" id="3.40.1360.10:FF:000002">
    <property type="entry name" value="DNA primase"/>
    <property type="match status" value="1"/>
</dbReference>
<dbReference type="PANTHER" id="PTHR30313:SF2">
    <property type="entry name" value="DNA PRIMASE"/>
    <property type="match status" value="1"/>
</dbReference>
<comment type="similarity">
    <text evidence="12 13">Belongs to the DnaG primase family.</text>
</comment>